<protein>
    <submittedName>
        <fullName evidence="2">Uncharacterized protein</fullName>
    </submittedName>
</protein>
<accession>A0AAD7A1C4</accession>
<feature type="region of interest" description="Disordered" evidence="1">
    <location>
        <begin position="90"/>
        <end position="155"/>
    </location>
</feature>
<feature type="compositionally biased region" description="Low complexity" evidence="1">
    <location>
        <begin position="300"/>
        <end position="310"/>
    </location>
</feature>
<feature type="compositionally biased region" description="Basic and acidic residues" evidence="1">
    <location>
        <begin position="93"/>
        <end position="110"/>
    </location>
</feature>
<dbReference type="EMBL" id="JARIHO010000020">
    <property type="protein sequence ID" value="KAJ7347015.1"/>
    <property type="molecule type" value="Genomic_DNA"/>
</dbReference>
<name>A0AAD7A1C4_9AGAR</name>
<proteinExistence type="predicted"/>
<dbReference type="SUPFAM" id="SSF101447">
    <property type="entry name" value="Formin homology 2 domain (FH2 domain)"/>
    <property type="match status" value="1"/>
</dbReference>
<feature type="region of interest" description="Disordered" evidence="1">
    <location>
        <begin position="1"/>
        <end position="20"/>
    </location>
</feature>
<feature type="region of interest" description="Disordered" evidence="1">
    <location>
        <begin position="291"/>
        <end position="310"/>
    </location>
</feature>
<reference evidence="2" key="1">
    <citation type="submission" date="2023-03" db="EMBL/GenBank/DDBJ databases">
        <title>Massive genome expansion in bonnet fungi (Mycena s.s.) driven by repeated elements and novel gene families across ecological guilds.</title>
        <authorList>
            <consortium name="Lawrence Berkeley National Laboratory"/>
            <person name="Harder C.B."/>
            <person name="Miyauchi S."/>
            <person name="Viragh M."/>
            <person name="Kuo A."/>
            <person name="Thoen E."/>
            <person name="Andreopoulos B."/>
            <person name="Lu D."/>
            <person name="Skrede I."/>
            <person name="Drula E."/>
            <person name="Henrissat B."/>
            <person name="Morin E."/>
            <person name="Kohler A."/>
            <person name="Barry K."/>
            <person name="LaButti K."/>
            <person name="Morin E."/>
            <person name="Salamov A."/>
            <person name="Lipzen A."/>
            <person name="Mereny Z."/>
            <person name="Hegedus B."/>
            <person name="Baldrian P."/>
            <person name="Stursova M."/>
            <person name="Weitz H."/>
            <person name="Taylor A."/>
            <person name="Grigoriev I.V."/>
            <person name="Nagy L.G."/>
            <person name="Martin F."/>
            <person name="Kauserud H."/>
        </authorList>
    </citation>
    <scope>NUCLEOTIDE SEQUENCE</scope>
    <source>
        <strain evidence="2">CBHHK002</strain>
    </source>
</reference>
<sequence length="454" mass="49881">MSQHSRFPRSRPPPKAYSEPQLDFLKSYLPEFERRSMGPIRGDAKKFALERAADYIARFGIPDGMDPGEETDAKFKEQLYNWFKNTVGRNRRKAEGKPRSSRKAAEKATELARWNDSGTPTINGDYSNPESSSSPTLTSSYSHAENTPAVTPSPTVTARIPVQYSVPSTLANALQPSPSPPPPPPPPPPITVASLRDAFLTNVDAPLLASQIQTFVLSNPSPLGLNPVIFALFQAISTEWDKNNTPPNPFLTRFLGAATYFTSAIVHAGVSGPIAGARALQMQIRKSAKWIPTPVPNPRTTSTPSSSSAISSTASSISLELHRITLDRARRKEHIQWARIHAAALEVGVFTFGFELHNSGVQGAYDYGESRVFSDLIAQDALWEDDEVEWVAGILVLQALIRTSMRGDPGQRKLYEDLLVNYEERWKEMKDEARQALVTEALIAAKTDLASLGA</sequence>
<dbReference type="AlphaFoldDB" id="A0AAD7A1C4"/>
<evidence type="ECO:0000313" key="2">
    <source>
        <dbReference type="EMBL" id="KAJ7347015.1"/>
    </source>
</evidence>
<organism evidence="2 3">
    <name type="scientific">Mycena albidolilacea</name>
    <dbReference type="NCBI Taxonomy" id="1033008"/>
    <lineage>
        <taxon>Eukaryota</taxon>
        <taxon>Fungi</taxon>
        <taxon>Dikarya</taxon>
        <taxon>Basidiomycota</taxon>
        <taxon>Agaricomycotina</taxon>
        <taxon>Agaricomycetes</taxon>
        <taxon>Agaricomycetidae</taxon>
        <taxon>Agaricales</taxon>
        <taxon>Marasmiineae</taxon>
        <taxon>Mycenaceae</taxon>
        <taxon>Mycena</taxon>
    </lineage>
</organism>
<feature type="compositionally biased region" description="Low complexity" evidence="1">
    <location>
        <begin position="126"/>
        <end position="155"/>
    </location>
</feature>
<feature type="compositionally biased region" description="Pro residues" evidence="1">
    <location>
        <begin position="177"/>
        <end position="190"/>
    </location>
</feature>
<evidence type="ECO:0000313" key="3">
    <source>
        <dbReference type="Proteomes" id="UP001218218"/>
    </source>
</evidence>
<feature type="compositionally biased region" description="Polar residues" evidence="1">
    <location>
        <begin position="116"/>
        <end position="125"/>
    </location>
</feature>
<keyword evidence="3" id="KW-1185">Reference proteome</keyword>
<comment type="caution">
    <text evidence="2">The sequence shown here is derived from an EMBL/GenBank/DDBJ whole genome shotgun (WGS) entry which is preliminary data.</text>
</comment>
<dbReference type="Proteomes" id="UP001218218">
    <property type="component" value="Unassembled WGS sequence"/>
</dbReference>
<evidence type="ECO:0000256" key="1">
    <source>
        <dbReference type="SAM" id="MobiDB-lite"/>
    </source>
</evidence>
<gene>
    <name evidence="2" type="ORF">DFH08DRAFT_207990</name>
</gene>
<feature type="region of interest" description="Disordered" evidence="1">
    <location>
        <begin position="170"/>
        <end position="190"/>
    </location>
</feature>